<accession>A0A556MPB6</accession>
<dbReference type="EMBL" id="VLPL01000007">
    <property type="protein sequence ID" value="TSJ41672.1"/>
    <property type="molecule type" value="Genomic_DNA"/>
</dbReference>
<dbReference type="Pfam" id="PF12849">
    <property type="entry name" value="PBP_like_2"/>
    <property type="match status" value="1"/>
</dbReference>
<dbReference type="PANTHER" id="PTHR30570:SF1">
    <property type="entry name" value="PHOSPHATE-BINDING PROTEIN PSTS"/>
    <property type="match status" value="1"/>
</dbReference>
<sequence>MVPTGFIAFMIRLKKTRTKNNTMKKRVIVTLLLAFALGIQFSCSTDQTPDDTPRRGTKTMYADESFQPFIKTASEVFTGINPNAVLKMVYGSETDAMKALSEGTARTIFIGRDYTKEEKKYLRSLNITVTSDIIANDAITFIVNLNNQDTLLTQDQIRNLLSGKSTAWPNSQKPIEIVFDRVQSANFNHMLRWVGTDFGKQVHAAKNTEDLIRYVQDNPNTLGIIGYNHISDLDDPIVKERIKKFKIVGVKGNDNDYWKPGKANITEKKYPFCRPIWAINSGAPDGLNTGFVNFLNGRQGQMLLEKCELGPGKGTPREINFTTE</sequence>
<dbReference type="InterPro" id="IPR024370">
    <property type="entry name" value="PBP_domain"/>
</dbReference>
<reference evidence="3 4" key="1">
    <citation type="submission" date="2019-07" db="EMBL/GenBank/DDBJ databases">
        <authorList>
            <person name="Huq M.A."/>
        </authorList>
    </citation>
    <scope>NUCLEOTIDE SEQUENCE [LARGE SCALE GENOMIC DNA]</scope>
    <source>
        <strain evidence="3 4">MAH-3</strain>
    </source>
</reference>
<dbReference type="OrthoDB" id="1450880at2"/>
<name>A0A556MPB6_9FLAO</name>
<protein>
    <recommendedName>
        <fullName evidence="2">PBP domain-containing protein</fullName>
    </recommendedName>
</protein>
<evidence type="ECO:0000313" key="4">
    <source>
        <dbReference type="Proteomes" id="UP000316008"/>
    </source>
</evidence>
<gene>
    <name evidence="3" type="ORF">FO442_14545</name>
</gene>
<evidence type="ECO:0000256" key="1">
    <source>
        <dbReference type="ARBA" id="ARBA00022729"/>
    </source>
</evidence>
<keyword evidence="1" id="KW-0732">Signal</keyword>
<dbReference type="SUPFAM" id="SSF53850">
    <property type="entry name" value="Periplasmic binding protein-like II"/>
    <property type="match status" value="1"/>
</dbReference>
<evidence type="ECO:0000259" key="2">
    <source>
        <dbReference type="Pfam" id="PF12849"/>
    </source>
</evidence>
<dbReference type="Gene3D" id="3.40.190.10">
    <property type="entry name" value="Periplasmic binding protein-like II"/>
    <property type="match status" value="2"/>
</dbReference>
<dbReference type="AlphaFoldDB" id="A0A556MPB6"/>
<organism evidence="3 4">
    <name type="scientific">Fluviicola chungangensis</name>
    <dbReference type="NCBI Taxonomy" id="2597671"/>
    <lineage>
        <taxon>Bacteria</taxon>
        <taxon>Pseudomonadati</taxon>
        <taxon>Bacteroidota</taxon>
        <taxon>Flavobacteriia</taxon>
        <taxon>Flavobacteriales</taxon>
        <taxon>Crocinitomicaceae</taxon>
        <taxon>Fluviicola</taxon>
    </lineage>
</organism>
<keyword evidence="4" id="KW-1185">Reference proteome</keyword>
<proteinExistence type="predicted"/>
<dbReference type="Proteomes" id="UP000316008">
    <property type="component" value="Unassembled WGS sequence"/>
</dbReference>
<evidence type="ECO:0000313" key="3">
    <source>
        <dbReference type="EMBL" id="TSJ41672.1"/>
    </source>
</evidence>
<comment type="caution">
    <text evidence="3">The sequence shown here is derived from an EMBL/GenBank/DDBJ whole genome shotgun (WGS) entry which is preliminary data.</text>
</comment>
<feature type="domain" description="PBP" evidence="2">
    <location>
        <begin position="51"/>
        <end position="295"/>
    </location>
</feature>
<dbReference type="InterPro" id="IPR050811">
    <property type="entry name" value="Phosphate_ABC_transporter"/>
</dbReference>
<dbReference type="PANTHER" id="PTHR30570">
    <property type="entry name" value="PERIPLASMIC PHOSPHATE BINDING COMPONENT OF PHOSPHATE ABC TRANSPORTER"/>
    <property type="match status" value="1"/>
</dbReference>